<dbReference type="InterPro" id="IPR050741">
    <property type="entry name" value="Acyl-CoA_dehydrogenase"/>
</dbReference>
<dbReference type="CDD" id="cd00567">
    <property type="entry name" value="ACAD"/>
    <property type="match status" value="1"/>
</dbReference>
<dbReference type="PANTHER" id="PTHR48083">
    <property type="entry name" value="MEDIUM-CHAIN SPECIFIC ACYL-COA DEHYDROGENASE, MITOCHONDRIAL-RELATED"/>
    <property type="match status" value="1"/>
</dbReference>
<evidence type="ECO:0000256" key="4">
    <source>
        <dbReference type="ARBA" id="ARBA00022827"/>
    </source>
</evidence>
<keyword evidence="11" id="KW-1185">Reference proteome</keyword>
<dbReference type="Gene3D" id="2.40.110.10">
    <property type="entry name" value="Butyryl-CoA Dehydrogenase, subunit A, domain 2"/>
    <property type="match status" value="1"/>
</dbReference>
<name>A0A941EMW3_9ACTN</name>
<dbReference type="GO" id="GO:0033539">
    <property type="term" value="P:fatty acid beta-oxidation using acyl-CoA dehydrogenase"/>
    <property type="evidence" value="ECO:0007669"/>
    <property type="project" value="TreeGrafter"/>
</dbReference>
<evidence type="ECO:0000313" key="10">
    <source>
        <dbReference type="EMBL" id="MBR7833283.1"/>
    </source>
</evidence>
<gene>
    <name evidence="10" type="ORF">KDL01_08400</name>
</gene>
<dbReference type="GO" id="GO:0005737">
    <property type="term" value="C:cytoplasm"/>
    <property type="evidence" value="ECO:0007669"/>
    <property type="project" value="TreeGrafter"/>
</dbReference>
<dbReference type="InterPro" id="IPR006091">
    <property type="entry name" value="Acyl-CoA_Oxase/DH_mid-dom"/>
</dbReference>
<evidence type="ECO:0000256" key="1">
    <source>
        <dbReference type="ARBA" id="ARBA00001974"/>
    </source>
</evidence>
<dbReference type="Gene3D" id="1.20.140.10">
    <property type="entry name" value="Butyryl-CoA Dehydrogenase, subunit A, domain 3"/>
    <property type="match status" value="1"/>
</dbReference>
<protein>
    <submittedName>
        <fullName evidence="10">Acyl-CoA dehydrogenase family protein</fullName>
    </submittedName>
</protein>
<keyword evidence="4 6" id="KW-0274">FAD</keyword>
<evidence type="ECO:0000256" key="3">
    <source>
        <dbReference type="ARBA" id="ARBA00022630"/>
    </source>
</evidence>
<keyword evidence="3 6" id="KW-0285">Flavoprotein</keyword>
<evidence type="ECO:0000259" key="9">
    <source>
        <dbReference type="Pfam" id="PF02770"/>
    </source>
</evidence>
<dbReference type="Proteomes" id="UP000675781">
    <property type="component" value="Unassembled WGS sequence"/>
</dbReference>
<feature type="compositionally biased region" description="Basic and acidic residues" evidence="7">
    <location>
        <begin position="392"/>
        <end position="414"/>
    </location>
</feature>
<keyword evidence="5 6" id="KW-0560">Oxidoreductase</keyword>
<evidence type="ECO:0000256" key="2">
    <source>
        <dbReference type="ARBA" id="ARBA00009347"/>
    </source>
</evidence>
<dbReference type="Pfam" id="PF02770">
    <property type="entry name" value="Acyl-CoA_dh_M"/>
    <property type="match status" value="1"/>
</dbReference>
<dbReference type="GO" id="GO:0050660">
    <property type="term" value="F:flavin adenine dinucleotide binding"/>
    <property type="evidence" value="ECO:0007669"/>
    <property type="project" value="InterPro"/>
</dbReference>
<evidence type="ECO:0000259" key="8">
    <source>
        <dbReference type="Pfam" id="PF00441"/>
    </source>
</evidence>
<evidence type="ECO:0000256" key="6">
    <source>
        <dbReference type="RuleBase" id="RU362125"/>
    </source>
</evidence>
<comment type="cofactor">
    <cofactor evidence="1 6">
        <name>FAD</name>
        <dbReference type="ChEBI" id="CHEBI:57692"/>
    </cofactor>
</comment>
<dbReference type="SUPFAM" id="SSF47203">
    <property type="entry name" value="Acyl-CoA dehydrogenase C-terminal domain-like"/>
    <property type="match status" value="1"/>
</dbReference>
<comment type="similarity">
    <text evidence="2 6">Belongs to the acyl-CoA dehydrogenase family.</text>
</comment>
<dbReference type="InterPro" id="IPR046373">
    <property type="entry name" value="Acyl-CoA_Oxase/DH_mid-dom_sf"/>
</dbReference>
<dbReference type="InterPro" id="IPR009100">
    <property type="entry name" value="AcylCoA_DH/oxidase_NM_dom_sf"/>
</dbReference>
<dbReference type="InterPro" id="IPR037069">
    <property type="entry name" value="AcylCoA_DH/ox_N_sf"/>
</dbReference>
<dbReference type="AlphaFoldDB" id="A0A941EMW3"/>
<dbReference type="GO" id="GO:0003995">
    <property type="term" value="F:acyl-CoA dehydrogenase activity"/>
    <property type="evidence" value="ECO:0007669"/>
    <property type="project" value="TreeGrafter"/>
</dbReference>
<evidence type="ECO:0000256" key="7">
    <source>
        <dbReference type="SAM" id="MobiDB-lite"/>
    </source>
</evidence>
<feature type="domain" description="Acyl-CoA oxidase/dehydrogenase middle" evidence="9">
    <location>
        <begin position="135"/>
        <end position="223"/>
    </location>
</feature>
<proteinExistence type="inferred from homology"/>
<dbReference type="SUPFAM" id="SSF56645">
    <property type="entry name" value="Acyl-CoA dehydrogenase NM domain-like"/>
    <property type="match status" value="1"/>
</dbReference>
<dbReference type="Pfam" id="PF00441">
    <property type="entry name" value="Acyl-CoA_dh_1"/>
    <property type="match status" value="1"/>
</dbReference>
<dbReference type="Gene3D" id="1.10.540.10">
    <property type="entry name" value="Acyl-CoA dehydrogenase/oxidase, N-terminal domain"/>
    <property type="match status" value="1"/>
</dbReference>
<sequence>MNNLGALPAWLAPLRPALPGLDPGDWDLLDEFEHALAAALPSAAPDAGRRPAQLLELRGALARAGFADVCLPPAHGGRGRGLAVQGLMQFIAGFYDTDLRDATGPGHGRMIQAHASPAARAVWQPRLASGELVGIAATERHGGSRLPAITTAARRRPGGGWWLTGEKTWISRLDEAGAFVVFATIEDRGVSAALVPANAPGLLRTANRPAGLSGWSWGSLHLGEVHLREDDLIGAPGDGLRVFDEHFAVFRPLVTATALGTAAGVHTAVTGILRARVACGILTSLRDTALVRLGESHAQINAALLHTLAALRLAETGSPHAAVFSRTGKATGVATAHRAAHELPLLVGAFGFQDGHRLVKARRDLDALQLADGIGEELLRSAGRILTGTPTDTHRTDRPSDLRRDRLTEEPARA</sequence>
<dbReference type="InterPro" id="IPR036250">
    <property type="entry name" value="AcylCo_DH-like_C"/>
</dbReference>
<reference evidence="10" key="1">
    <citation type="submission" date="2021-04" db="EMBL/GenBank/DDBJ databases">
        <title>Genome based classification of Actinospica acidithermotolerans sp. nov., an actinobacterium isolated from an Indonesian hot spring.</title>
        <authorList>
            <person name="Kusuma A.B."/>
            <person name="Putra K.E."/>
            <person name="Nafisah S."/>
            <person name="Loh J."/>
            <person name="Nouioui I."/>
            <person name="Goodfellow M."/>
        </authorList>
    </citation>
    <scope>NUCLEOTIDE SEQUENCE</scope>
    <source>
        <strain evidence="10">CSCA 57</strain>
    </source>
</reference>
<evidence type="ECO:0000256" key="5">
    <source>
        <dbReference type="ARBA" id="ARBA00023002"/>
    </source>
</evidence>
<dbReference type="RefSeq" id="WP_212527805.1">
    <property type="nucleotide sequence ID" value="NZ_JAGSOG010000026.1"/>
</dbReference>
<comment type="caution">
    <text evidence="10">The sequence shown here is derived from an EMBL/GenBank/DDBJ whole genome shotgun (WGS) entry which is preliminary data.</text>
</comment>
<organism evidence="10 11">
    <name type="scientific">Actinospica durhamensis</name>
    <dbReference type="NCBI Taxonomy" id="1508375"/>
    <lineage>
        <taxon>Bacteria</taxon>
        <taxon>Bacillati</taxon>
        <taxon>Actinomycetota</taxon>
        <taxon>Actinomycetes</taxon>
        <taxon>Catenulisporales</taxon>
        <taxon>Actinospicaceae</taxon>
        <taxon>Actinospica</taxon>
    </lineage>
</organism>
<dbReference type="PANTHER" id="PTHR48083:SF2">
    <property type="entry name" value="MEDIUM-CHAIN SPECIFIC ACYL-COA DEHYDROGENASE, MITOCHONDRIAL"/>
    <property type="match status" value="1"/>
</dbReference>
<feature type="region of interest" description="Disordered" evidence="7">
    <location>
        <begin position="385"/>
        <end position="414"/>
    </location>
</feature>
<dbReference type="EMBL" id="JAGSOG010000026">
    <property type="protein sequence ID" value="MBR7833283.1"/>
    <property type="molecule type" value="Genomic_DNA"/>
</dbReference>
<evidence type="ECO:0000313" key="11">
    <source>
        <dbReference type="Proteomes" id="UP000675781"/>
    </source>
</evidence>
<accession>A0A941EMW3</accession>
<feature type="domain" description="Acyl-CoA dehydrogenase/oxidase C-terminal" evidence="8">
    <location>
        <begin position="237"/>
        <end position="381"/>
    </location>
</feature>
<dbReference type="InterPro" id="IPR009075">
    <property type="entry name" value="AcylCo_DH/oxidase_C"/>
</dbReference>